<evidence type="ECO:0000313" key="3">
    <source>
        <dbReference type="Proteomes" id="UP000005808"/>
    </source>
</evidence>
<accession>H1S420</accession>
<dbReference type="Gene3D" id="3.30.1150.10">
    <property type="match status" value="1"/>
</dbReference>
<comment type="caution">
    <text evidence="2">The sequence shown here is derived from an EMBL/GenBank/DDBJ whole genome shotgun (WGS) entry which is preliminary data.</text>
</comment>
<protein>
    <submittedName>
        <fullName evidence="2">Uncharacterized protein</fullName>
    </submittedName>
</protein>
<dbReference type="PATRIC" id="fig|1127483.3.peg.2508"/>
<dbReference type="Pfam" id="PF13103">
    <property type="entry name" value="TonB_2"/>
    <property type="match status" value="1"/>
</dbReference>
<dbReference type="AlphaFoldDB" id="H1S420"/>
<dbReference type="SUPFAM" id="SSF74653">
    <property type="entry name" value="TolA/TonB C-terminal domain"/>
    <property type="match status" value="1"/>
</dbReference>
<dbReference type="Proteomes" id="UP000005808">
    <property type="component" value="Unassembled WGS sequence"/>
</dbReference>
<proteinExistence type="predicted"/>
<organism evidence="2 3">
    <name type="scientific">Cupriavidus basilensis OR16</name>
    <dbReference type="NCBI Taxonomy" id="1127483"/>
    <lineage>
        <taxon>Bacteria</taxon>
        <taxon>Pseudomonadati</taxon>
        <taxon>Pseudomonadota</taxon>
        <taxon>Betaproteobacteria</taxon>
        <taxon>Burkholderiales</taxon>
        <taxon>Burkholderiaceae</taxon>
        <taxon>Cupriavidus</taxon>
    </lineage>
</organism>
<evidence type="ECO:0000256" key="1">
    <source>
        <dbReference type="SAM" id="MobiDB-lite"/>
    </source>
</evidence>
<name>H1S420_9BURK</name>
<sequence>MYSDRVLQRVKANIVVPEDIADNPSALVSVRLAADGSRLSARLSMSSGGAGWDNAALRVLARSDPFPRDENGKGPDSFIITFRPND</sequence>
<dbReference type="EMBL" id="AHJE01000029">
    <property type="protein sequence ID" value="EHP42659.1"/>
    <property type="molecule type" value="Genomic_DNA"/>
</dbReference>
<reference evidence="2 3" key="1">
    <citation type="journal article" date="2012" name="J. Bacteriol.">
        <title>De Novo Genome Project of Cupriavidus basilensis OR16.</title>
        <authorList>
            <person name="Cserhati M."/>
            <person name="Kriszt B."/>
            <person name="Szoboszlay S."/>
            <person name="Toth A."/>
            <person name="Szabo I."/>
            <person name="Tancsics A."/>
            <person name="Nagy I."/>
            <person name="Horvath B."/>
            <person name="Nagy I."/>
            <person name="Kukolya J."/>
        </authorList>
    </citation>
    <scope>NUCLEOTIDE SEQUENCE [LARGE SCALE GENOMIC DNA]</scope>
    <source>
        <strain evidence="2 3">OR16</strain>
    </source>
</reference>
<feature type="region of interest" description="Disordered" evidence="1">
    <location>
        <begin position="66"/>
        <end position="86"/>
    </location>
</feature>
<gene>
    <name evidence="2" type="ORF">OR16_12500</name>
</gene>
<evidence type="ECO:0000313" key="2">
    <source>
        <dbReference type="EMBL" id="EHP42659.1"/>
    </source>
</evidence>